<keyword evidence="2" id="KW-1185">Reference proteome</keyword>
<dbReference type="Proteomes" id="UP000838100">
    <property type="component" value="Unassembled WGS sequence"/>
</dbReference>
<name>A0ABM9AC02_9GAMM</name>
<accession>A0ABM9AC02</accession>
<dbReference type="InterPro" id="IPR012434">
    <property type="entry name" value="DUF1631"/>
</dbReference>
<comment type="caution">
    <text evidence="1">The sequence shown here is derived from an EMBL/GenBank/DDBJ whole genome shotgun (WGS) entry which is preliminary data.</text>
</comment>
<proteinExistence type="predicted"/>
<reference evidence="1" key="1">
    <citation type="submission" date="2021-12" db="EMBL/GenBank/DDBJ databases">
        <authorList>
            <person name="Rodrigo-Torres L."/>
            <person name="Arahal R. D."/>
            <person name="Lucena T."/>
        </authorList>
    </citation>
    <scope>NUCLEOTIDE SEQUENCE</scope>
    <source>
        <strain evidence="1">CECT 8267</strain>
    </source>
</reference>
<evidence type="ECO:0008006" key="3">
    <source>
        <dbReference type="Google" id="ProtNLM"/>
    </source>
</evidence>
<dbReference type="EMBL" id="CAKLPX010000001">
    <property type="protein sequence ID" value="CAH0990485.1"/>
    <property type="molecule type" value="Genomic_DNA"/>
</dbReference>
<sequence length="784" mass="87674">MSSKEREFSGLWLSASKRKWNLSREIISFCRQQTAEFIDERWDSVFSQFDDLVFSFAEKAKNSVQQGRLFEAINEIRTKKDFIKEVVVSYNVQSFKDFEEKDSNFIPDTAAPGITVLELVKDEKLEDEIAITVMVSRANVRFTEVLWKLNQRLSVLRGSGKVNDDSNPCGPAHITYALRQAMDGVDLDTKLKLVFYKIFDKTIMLELAALYESLNEHLADAGVLANLKFQFKKSTVQAGSLDSALLAKSKAGEVTKSSIVQADVKESEKGVLARSNRAKPIASRSLTEADNDSAQRQSELMSSIRELQLSKTFAGEQRQQTTSGVSLAGLDVNNYSPDESFEKSDYALALSVVQSKTAISSVEGSKGLSIGNAEADFVDQLQKLGKAAGRNTLTSHDADIVDLVGMLFSYLLEDELIPDKVKALLSYLHTPYLKVALLSPEFVNDVSHPARKLLNSMAEAGARWNQPGQSKRIYNKLKQIVKTVLDDFVDDLSIFPKLLADFNDFVVETEKRIQLSEKRSLETERGLDRLVDAKETAAEVITQLIKGTTIPLCLRLLLEQVWVDYLSFSCLRYGAKSAEWNEAILVAKGLMISVQPIVTLSESAKAKRFRVNKKLIDQLQQGIDMVGFAPPQAAELLTQLEQAMSAVINGAKPKDLVDITEQESVVVKVKNAVVEKRQPDKQWTSEERDVVALLEALPFGTWFLFDNQQEKQLKLAWYSSVSHNFMFVNTVGIKTLVQPLTDLVDGVLSKKVSVVSEVPMNFMERALKMVLSRFGLKKEVAHHH</sequence>
<gene>
    <name evidence="1" type="ORF">SIN8267_00577</name>
</gene>
<dbReference type="Pfam" id="PF07793">
    <property type="entry name" value="DUF1631"/>
    <property type="match status" value="1"/>
</dbReference>
<evidence type="ECO:0000313" key="2">
    <source>
        <dbReference type="Proteomes" id="UP000838100"/>
    </source>
</evidence>
<evidence type="ECO:0000313" key="1">
    <source>
        <dbReference type="EMBL" id="CAH0990485.1"/>
    </source>
</evidence>
<protein>
    <recommendedName>
        <fullName evidence="3">Thymidine phosphorylase</fullName>
    </recommendedName>
</protein>
<organism evidence="1 2">
    <name type="scientific">Sinobacterium norvegicum</name>
    <dbReference type="NCBI Taxonomy" id="1641715"/>
    <lineage>
        <taxon>Bacteria</taxon>
        <taxon>Pseudomonadati</taxon>
        <taxon>Pseudomonadota</taxon>
        <taxon>Gammaproteobacteria</taxon>
        <taxon>Cellvibrionales</taxon>
        <taxon>Spongiibacteraceae</taxon>
        <taxon>Sinobacterium</taxon>
    </lineage>
</organism>